<proteinExistence type="predicted"/>
<reference evidence="2 3" key="1">
    <citation type="submission" date="2015-11" db="EMBL/GenBank/DDBJ databases">
        <title>The genome of Candidatus Endoriftia persephone in Ridgeia piscesae and population structure of the North Eastern Pacific vestimentiferan symbionts.</title>
        <authorList>
            <person name="Perez M."/>
            <person name="Juniper K.S."/>
        </authorList>
    </citation>
    <scope>NUCLEOTIDE SEQUENCE [LARGE SCALE GENOMIC DNA]</scope>
    <source>
        <strain evidence="2">Ind11</strain>
    </source>
</reference>
<dbReference type="EMBL" id="LDXT01000091">
    <property type="protein sequence ID" value="KRT54386.1"/>
    <property type="molecule type" value="Genomic_DNA"/>
</dbReference>
<organism evidence="2 3">
    <name type="scientific">endosymbiont of Ridgeia piscesae</name>
    <dbReference type="NCBI Taxonomy" id="54398"/>
    <lineage>
        <taxon>Bacteria</taxon>
        <taxon>Pseudomonadati</taxon>
        <taxon>Pseudomonadota</taxon>
        <taxon>Gammaproteobacteria</taxon>
        <taxon>sulfur-oxidizing symbionts</taxon>
    </lineage>
</organism>
<dbReference type="Pfam" id="PF13596">
    <property type="entry name" value="PAS_10"/>
    <property type="match status" value="1"/>
</dbReference>
<sequence>MSEFLTQSCSDILTTILRDLCTGGDPDAAMRHFGDACESLDKETFSTIIEELEEEGLFVQSNPKVAAFYHDVLVEKLAAGQLKQFEPGHPVRVYLEENRLLRALFAEINQLDPLTEREGFEQLFQQIAGVDLHYVRKENQLFPCLERHGWDSPSKNMWAFHDDIRARIKEVRLVLETGDMQQVALLFPLLQDEMTRLMSVEETRLLPNALQLLDKSEWQAMRAGDEEIGWMLNETPPPYPAPAEKEAYVHPSQVERSGELPFATENRFHYDEGYMTPEQVNLIFRHLPLDITYVDENDRVVFYNRGEDRLFPRSAGIIGREVRYCHPPKSVDTVLRILEEFKRGTKDVADFRIHVKGRFVQIRYFAVRDEAKNYRGVIEMSQDITDIKTLEGEQRLLDWD</sequence>
<dbReference type="InterPro" id="IPR035965">
    <property type="entry name" value="PAS-like_dom_sf"/>
</dbReference>
<protein>
    <submittedName>
        <fullName evidence="2">PAS domain S-box</fullName>
    </submittedName>
</protein>
<dbReference type="SUPFAM" id="SSF55785">
    <property type="entry name" value="PYP-like sensor domain (PAS domain)"/>
    <property type="match status" value="1"/>
</dbReference>
<accession>A0A0T5YUX0</accession>
<dbReference type="Gene3D" id="3.30.450.20">
    <property type="entry name" value="PAS domain"/>
    <property type="match status" value="1"/>
</dbReference>
<evidence type="ECO:0000313" key="2">
    <source>
        <dbReference type="EMBL" id="KRT54386.1"/>
    </source>
</evidence>
<dbReference type="PANTHER" id="PTHR39966:SF3">
    <property type="entry name" value="DUF438 DOMAIN-CONTAINING PROTEIN"/>
    <property type="match status" value="1"/>
</dbReference>
<gene>
    <name evidence="2" type="ORF">Ga0074115_10522</name>
</gene>
<dbReference type="GO" id="GO:0005886">
    <property type="term" value="C:plasma membrane"/>
    <property type="evidence" value="ECO:0007669"/>
    <property type="project" value="TreeGrafter"/>
</dbReference>
<dbReference type="PATRIC" id="fig|54398.3.peg.1013"/>
<dbReference type="InterPro" id="IPR012312">
    <property type="entry name" value="Hemerythrin-like"/>
</dbReference>
<evidence type="ECO:0000313" key="3">
    <source>
        <dbReference type="Proteomes" id="UP000051634"/>
    </source>
</evidence>
<dbReference type="InterPro" id="IPR000014">
    <property type="entry name" value="PAS"/>
</dbReference>
<dbReference type="Pfam" id="PF01814">
    <property type="entry name" value="Hemerythrin"/>
    <property type="match status" value="1"/>
</dbReference>
<comment type="caution">
    <text evidence="2">The sequence shown here is derived from an EMBL/GenBank/DDBJ whole genome shotgun (WGS) entry which is preliminary data.</text>
</comment>
<dbReference type="PANTHER" id="PTHR39966">
    <property type="entry name" value="BLL2471 PROTEIN-RELATED"/>
    <property type="match status" value="1"/>
</dbReference>
<dbReference type="Gene3D" id="1.20.120.520">
    <property type="entry name" value="nmb1532 protein domain like"/>
    <property type="match status" value="1"/>
</dbReference>
<dbReference type="Proteomes" id="UP000051634">
    <property type="component" value="Unassembled WGS sequence"/>
</dbReference>
<dbReference type="NCBIfam" id="TIGR00229">
    <property type="entry name" value="sensory_box"/>
    <property type="match status" value="1"/>
</dbReference>
<name>A0A0T5YUX0_9GAMM</name>
<dbReference type="AlphaFoldDB" id="A0A0T5YUX0"/>
<keyword evidence="3" id="KW-1185">Reference proteome</keyword>
<evidence type="ECO:0000259" key="1">
    <source>
        <dbReference type="Pfam" id="PF01814"/>
    </source>
</evidence>
<feature type="domain" description="Hemerythrin-like" evidence="1">
    <location>
        <begin position="90"/>
        <end position="207"/>
    </location>
</feature>